<dbReference type="KEGG" id="vos:KNV97_06140"/>
<feature type="compositionally biased region" description="Polar residues" evidence="1">
    <location>
        <begin position="9"/>
        <end position="18"/>
    </location>
</feature>
<accession>A0A975U7F2</accession>
<sequence length="34" mass="3699">MGQVHPQAKNIQLETAPNTPIALHPGAQKFFDQA</sequence>
<evidence type="ECO:0000313" key="2">
    <source>
        <dbReference type="EMBL" id="QXO15966.1"/>
    </source>
</evidence>
<dbReference type="EMBL" id="CP076642">
    <property type="protein sequence ID" value="QXO15966.1"/>
    <property type="molecule type" value="Genomic_DNA"/>
</dbReference>
<evidence type="ECO:0000256" key="1">
    <source>
        <dbReference type="SAM" id="MobiDB-lite"/>
    </source>
</evidence>
<feature type="region of interest" description="Disordered" evidence="1">
    <location>
        <begin position="1"/>
        <end position="34"/>
    </location>
</feature>
<keyword evidence="3" id="KW-1185">Reference proteome</keyword>
<organism evidence="2 3">
    <name type="scientific">Vibrio ostreae</name>
    <dbReference type="NCBI Taxonomy" id="2841925"/>
    <lineage>
        <taxon>Bacteria</taxon>
        <taxon>Pseudomonadati</taxon>
        <taxon>Pseudomonadota</taxon>
        <taxon>Gammaproteobacteria</taxon>
        <taxon>Vibrionales</taxon>
        <taxon>Vibrionaceae</taxon>
        <taxon>Vibrio</taxon>
    </lineage>
</organism>
<name>A0A975U7F2_9VIBR</name>
<evidence type="ECO:0000313" key="3">
    <source>
        <dbReference type="Proteomes" id="UP000694232"/>
    </source>
</evidence>
<dbReference type="Proteomes" id="UP000694232">
    <property type="component" value="Chromosome 2"/>
</dbReference>
<proteinExistence type="predicted"/>
<protein>
    <submittedName>
        <fullName evidence="2">Uncharacterized protein</fullName>
    </submittedName>
</protein>
<gene>
    <name evidence="2" type="ORF">KNV97_06140</name>
</gene>
<reference evidence="2" key="1">
    <citation type="submission" date="2021-06" db="EMBL/GenBank/DDBJ databases">
        <title>Vibrio nov. sp., novel gut bacterium isolated from Yellow Sea oyster.</title>
        <authorList>
            <person name="Muhammad N."/>
            <person name="Nguyen T.H."/>
            <person name="Lee Y.-J."/>
            <person name="Ko J."/>
            <person name="Kim S.-G."/>
        </authorList>
    </citation>
    <scope>NUCLEOTIDE SEQUENCE</scope>
    <source>
        <strain evidence="2">OG9-811</strain>
    </source>
</reference>
<dbReference type="AlphaFoldDB" id="A0A975U7F2"/>